<proteinExistence type="predicted"/>
<dbReference type="OrthoDB" id="10261072at2759"/>
<dbReference type="EMBL" id="HG670716">
    <property type="protein sequence ID" value="CDI77657.1"/>
    <property type="molecule type" value="Genomic_DNA"/>
</dbReference>
<reference evidence="2" key="2">
    <citation type="submission" date="2013-10" db="EMBL/GenBank/DDBJ databases">
        <authorList>
            <person name="Aslett M."/>
        </authorList>
    </citation>
    <scope>NUCLEOTIDE SEQUENCE</scope>
    <source>
        <strain evidence="2">Houghton</strain>
    </source>
</reference>
<keyword evidence="3" id="KW-1185">Reference proteome</keyword>
<accession>U6GDQ8</accession>
<dbReference type="GeneID" id="25270667"/>
<protein>
    <submittedName>
        <fullName evidence="2">Uncharacterized protein</fullName>
    </submittedName>
</protein>
<reference evidence="2" key="1">
    <citation type="submission" date="2013-10" db="EMBL/GenBank/DDBJ databases">
        <title>Genomic analysis of the causative agents of coccidiosis in chickens.</title>
        <authorList>
            <person name="Reid A.J."/>
            <person name="Blake D."/>
            <person name="Billington K."/>
            <person name="Browne H."/>
            <person name="Dunn M."/>
            <person name="Hung S."/>
            <person name="Kawahara F."/>
            <person name="Miranda-Saavedra D."/>
            <person name="Mourier T."/>
            <person name="Nagra H."/>
            <person name="Otto T.D."/>
            <person name="Rawlings N."/>
            <person name="Sanchez A."/>
            <person name="Sanders M."/>
            <person name="Subramaniam C."/>
            <person name="Tay Y."/>
            <person name="Dear P."/>
            <person name="Doerig C."/>
            <person name="Gruber A."/>
            <person name="Parkinson J."/>
            <person name="Shirley M."/>
            <person name="Wan K.L."/>
            <person name="Berriman M."/>
            <person name="Tomley F."/>
            <person name="Pain A."/>
        </authorList>
    </citation>
    <scope>NUCLEOTIDE SEQUENCE</scope>
    <source>
        <strain evidence="2">Houghton</strain>
    </source>
</reference>
<sequence>MESLEEILADYSRCLGSLDCGLQQLRGALSGLAARPAAAAAAAAAATEEAPTGAAAAATEEANADENAHAAALPPLEAAQLHVATAFAACSLCIPEDAGFEPAGASRYKGPRASAAIHAEGEQRPTAINVAASHRFITFHTNNKRGPHKRKGGPPNGEGGAPGGPPTGAPNNEGGAPNSEGGAPEGPPGGPSSGAPKRDGGAPRGPQKKRRKLKGVSENAEGDNGDGVGRNSSNSSSSSSSSNNNNNSSSSNNNSSSISSNSNKKKKKGKVGPNPEMSAARAATY</sequence>
<organism evidence="2 3">
    <name type="scientific">Eimeria acervulina</name>
    <name type="common">Coccidian parasite</name>
    <dbReference type="NCBI Taxonomy" id="5801"/>
    <lineage>
        <taxon>Eukaryota</taxon>
        <taxon>Sar</taxon>
        <taxon>Alveolata</taxon>
        <taxon>Apicomplexa</taxon>
        <taxon>Conoidasida</taxon>
        <taxon>Coccidia</taxon>
        <taxon>Eucoccidiorida</taxon>
        <taxon>Eimeriorina</taxon>
        <taxon>Eimeriidae</taxon>
        <taxon>Eimeria</taxon>
    </lineage>
</organism>
<dbReference type="VEuPathDB" id="ToxoDB:EAH_00025970"/>
<feature type="compositionally biased region" description="Low complexity" evidence="1">
    <location>
        <begin position="169"/>
        <end position="182"/>
    </location>
</feature>
<name>U6GDQ8_EIMAC</name>
<evidence type="ECO:0000313" key="2">
    <source>
        <dbReference type="EMBL" id="CDI77657.1"/>
    </source>
</evidence>
<feature type="region of interest" description="Disordered" evidence="1">
    <location>
        <begin position="139"/>
        <end position="285"/>
    </location>
</feature>
<evidence type="ECO:0000313" key="3">
    <source>
        <dbReference type="Proteomes" id="UP000018050"/>
    </source>
</evidence>
<feature type="compositionally biased region" description="Low complexity" evidence="1">
    <location>
        <begin position="231"/>
        <end position="262"/>
    </location>
</feature>
<dbReference type="RefSeq" id="XP_013252022.1">
    <property type="nucleotide sequence ID" value="XM_013396568.1"/>
</dbReference>
<evidence type="ECO:0000256" key="1">
    <source>
        <dbReference type="SAM" id="MobiDB-lite"/>
    </source>
</evidence>
<dbReference type="AlphaFoldDB" id="U6GDQ8"/>
<dbReference type="Proteomes" id="UP000018050">
    <property type="component" value="Unassembled WGS sequence"/>
</dbReference>
<gene>
    <name evidence="2" type="ORF">EAH_00025970</name>
</gene>
<feature type="compositionally biased region" description="Basic residues" evidence="1">
    <location>
        <begin position="142"/>
        <end position="152"/>
    </location>
</feature>
<dbReference type="OMA" id="IAFHTNS"/>